<protein>
    <submittedName>
        <fullName evidence="1">Uncharacterized protein</fullName>
    </submittedName>
</protein>
<dbReference type="AlphaFoldDB" id="A0A1H7ZNY6"/>
<evidence type="ECO:0000313" key="2">
    <source>
        <dbReference type="Proteomes" id="UP000199158"/>
    </source>
</evidence>
<gene>
    <name evidence="1" type="ORF">SAMN05216180_0771</name>
</gene>
<dbReference type="Proteomes" id="UP000199158">
    <property type="component" value="Unassembled WGS sequence"/>
</dbReference>
<organism evidence="1 2">
    <name type="scientific">Hydrogenoanaerobacterium saccharovorans</name>
    <dbReference type="NCBI Taxonomy" id="474960"/>
    <lineage>
        <taxon>Bacteria</taxon>
        <taxon>Bacillati</taxon>
        <taxon>Bacillota</taxon>
        <taxon>Clostridia</taxon>
        <taxon>Eubacteriales</taxon>
        <taxon>Oscillospiraceae</taxon>
        <taxon>Hydrogenoanaerobacterium</taxon>
    </lineage>
</organism>
<reference evidence="1 2" key="1">
    <citation type="submission" date="2016-10" db="EMBL/GenBank/DDBJ databases">
        <authorList>
            <person name="de Groot N.N."/>
        </authorList>
    </citation>
    <scope>NUCLEOTIDE SEQUENCE [LARGE SCALE GENOMIC DNA]</scope>
    <source>
        <strain evidence="1 2">CGMCC 1.5070</strain>
    </source>
</reference>
<sequence length="193" mass="21596">MLNNQNELFEDNDIKIAGVSDKKVLDDGEIAAMEFNEQKQNGNIEKAYTLGKRLSEIIFTTDDILAAHCCKKYAVNETIRSNAQVLFAFIVDTVLEHGCPNSITAQTALNYFHEQVREKSPESYNAIVESGAFSLYLLCSRDDKVSQSSCIGDAFADSCDMEEDKAVVKIGDDLYNTYFNICSTELKNVNFIK</sequence>
<proteinExistence type="predicted"/>
<accession>A0A1H7ZNY6</accession>
<dbReference type="EMBL" id="FOCG01000001">
    <property type="protein sequence ID" value="SEM59614.1"/>
    <property type="molecule type" value="Genomic_DNA"/>
</dbReference>
<name>A0A1H7ZNY6_9FIRM</name>
<keyword evidence="2" id="KW-1185">Reference proteome</keyword>
<dbReference type="STRING" id="474960.SAMN05216180_0771"/>
<evidence type="ECO:0000313" key="1">
    <source>
        <dbReference type="EMBL" id="SEM59614.1"/>
    </source>
</evidence>